<feature type="region of interest" description="Disordered" evidence="1">
    <location>
        <begin position="80"/>
        <end position="105"/>
    </location>
</feature>
<dbReference type="Proteomes" id="UP000238296">
    <property type="component" value="Unassembled WGS sequence"/>
</dbReference>
<dbReference type="EC" id="1.1.1.81" evidence="3"/>
<dbReference type="AlphaFoldDB" id="A0A2S8BSS6"/>
<evidence type="ECO:0000256" key="1">
    <source>
        <dbReference type="SAM" id="MobiDB-lite"/>
    </source>
</evidence>
<dbReference type="EMBL" id="PPEA01000017">
    <property type="protein sequence ID" value="PQM49686.1"/>
    <property type="molecule type" value="Genomic_DNA"/>
</dbReference>
<accession>A0A2S8BSS6</accession>
<dbReference type="Gene3D" id="3.40.50.720">
    <property type="entry name" value="NAD(P)-binding Rossmann-like Domain"/>
    <property type="match status" value="1"/>
</dbReference>
<reference evidence="3 4" key="1">
    <citation type="journal article" date="2017" name="Int. J. Syst. Evol. Microbiol.">
        <title>Mycobacterium talmoniae sp. nov., a slowly growing mycobacterium isolated from human respiratory samples.</title>
        <authorList>
            <person name="Davidson R.M."/>
            <person name="DeGroote M.A."/>
            <person name="Marola J.L."/>
            <person name="Buss S."/>
            <person name="Jones V."/>
            <person name="McNeil M.R."/>
            <person name="Freifeld A.G."/>
            <person name="Elaine Epperson L."/>
            <person name="Hasan N.A."/>
            <person name="Jackson M."/>
            <person name="Iwen P.C."/>
            <person name="Salfinger M."/>
            <person name="Strong M."/>
        </authorList>
    </citation>
    <scope>NUCLEOTIDE SEQUENCE [LARGE SCALE GENOMIC DNA]</scope>
    <source>
        <strain evidence="3 4">ATCC BAA-2683</strain>
    </source>
</reference>
<dbReference type="SUPFAM" id="SSF51735">
    <property type="entry name" value="NAD(P)-binding Rossmann-fold domains"/>
    <property type="match status" value="1"/>
</dbReference>
<dbReference type="Pfam" id="PF02826">
    <property type="entry name" value="2-Hacid_dh_C"/>
    <property type="match status" value="1"/>
</dbReference>
<comment type="caution">
    <text evidence="3">The sequence shown here is derived from an EMBL/GenBank/DDBJ whole genome shotgun (WGS) entry which is preliminary data.</text>
</comment>
<dbReference type="GO" id="GO:0051287">
    <property type="term" value="F:NAD binding"/>
    <property type="evidence" value="ECO:0007669"/>
    <property type="project" value="InterPro"/>
</dbReference>
<organism evidence="3 4">
    <name type="scientific">Mycobacterium talmoniae</name>
    <dbReference type="NCBI Taxonomy" id="1858794"/>
    <lineage>
        <taxon>Bacteria</taxon>
        <taxon>Bacillati</taxon>
        <taxon>Actinomycetota</taxon>
        <taxon>Actinomycetes</taxon>
        <taxon>Mycobacteriales</taxon>
        <taxon>Mycobacteriaceae</taxon>
        <taxon>Mycobacterium</taxon>
    </lineage>
</organism>
<feature type="domain" description="D-isomer specific 2-hydroxyacid dehydrogenase NAD-binding" evidence="2">
    <location>
        <begin position="3"/>
        <end position="81"/>
    </location>
</feature>
<keyword evidence="3" id="KW-0560">Oxidoreductase</keyword>
<name>A0A2S8BSS6_9MYCO</name>
<sequence length="105" mass="11322">MTVALLLAATRHLLVADADVRAGETFRDGTLPYQRFRAWEIAGATAGLIGLGAVGRALRWRLTGLGLRVIAYDPTTTRRATASTRCSPNPTSCRCTRGHRRTPSG</sequence>
<evidence type="ECO:0000313" key="3">
    <source>
        <dbReference type="EMBL" id="PQM49686.1"/>
    </source>
</evidence>
<proteinExistence type="predicted"/>
<dbReference type="InterPro" id="IPR006140">
    <property type="entry name" value="D-isomer_DH_NAD-bd"/>
</dbReference>
<evidence type="ECO:0000259" key="2">
    <source>
        <dbReference type="Pfam" id="PF02826"/>
    </source>
</evidence>
<keyword evidence="3" id="KW-0670">Pyruvate</keyword>
<evidence type="ECO:0000313" key="4">
    <source>
        <dbReference type="Proteomes" id="UP000238296"/>
    </source>
</evidence>
<feature type="compositionally biased region" description="Basic residues" evidence="1">
    <location>
        <begin position="96"/>
        <end position="105"/>
    </location>
</feature>
<protein>
    <submittedName>
        <fullName evidence="3">Hydroxypyruvate reductase</fullName>
        <ecNumber evidence="3">1.1.1.81</ecNumber>
    </submittedName>
</protein>
<dbReference type="GO" id="GO:0016618">
    <property type="term" value="F:hydroxypyruvate reductase [NAD(P)H] activity"/>
    <property type="evidence" value="ECO:0007669"/>
    <property type="project" value="UniProtKB-EC"/>
</dbReference>
<dbReference type="InterPro" id="IPR036291">
    <property type="entry name" value="NAD(P)-bd_dom_sf"/>
</dbReference>
<gene>
    <name evidence="3" type="ORF">C1Y40_00091</name>
</gene>